<dbReference type="PANTHER" id="PTHR34368">
    <property type="entry name" value="OS01G0962200 PROTEIN"/>
    <property type="match status" value="1"/>
</dbReference>
<evidence type="ECO:0000256" key="1">
    <source>
        <dbReference type="SAM" id="Phobius"/>
    </source>
</evidence>
<feature type="transmembrane region" description="Helical" evidence="1">
    <location>
        <begin position="98"/>
        <end position="120"/>
    </location>
</feature>
<feature type="transmembrane region" description="Helical" evidence="1">
    <location>
        <begin position="154"/>
        <end position="173"/>
    </location>
</feature>
<comment type="caution">
    <text evidence="2">The sequence shown here is derived from an EMBL/GenBank/DDBJ whole genome shotgun (WGS) entry which is preliminary data.</text>
</comment>
<feature type="transmembrane region" description="Helical" evidence="1">
    <location>
        <begin position="66"/>
        <end position="86"/>
    </location>
</feature>
<dbReference type="Proteomes" id="UP001396334">
    <property type="component" value="Unassembled WGS sequence"/>
</dbReference>
<keyword evidence="1" id="KW-0472">Membrane</keyword>
<proteinExistence type="predicted"/>
<name>A0ABR2NJ14_9ROSI</name>
<feature type="transmembrane region" description="Helical" evidence="1">
    <location>
        <begin position="238"/>
        <end position="259"/>
    </location>
</feature>
<evidence type="ECO:0000313" key="3">
    <source>
        <dbReference type="Proteomes" id="UP001396334"/>
    </source>
</evidence>
<accession>A0ABR2NJ14</accession>
<keyword evidence="1" id="KW-0812">Transmembrane</keyword>
<sequence length="328" mass="37375">MKNKEGSMVWLVNQQVVPRGRTPIWGVAFLCWLFIMLFTPKIPLSYKNHLYADMRNFVGVPNTLNVITNFPFLIVGVLGFVLCLGGGSFFNIRLRGELWGWVLFYGGIASVAFGSAYYHLRPDDNRVLLDTLPMMIAYSSLFSSFILERLGERIGLSCLFSLLVLAVLSTTYARTFNDLRLCMTFQLIPCIAIPIMTFLFPPKYTHSRYWLWTVGVCLVAKMEALADMKIYRANNYIISGHSLEHLCSAIAPVLITVMLMHRSCRFPRLAVANRISADEELCEISSPVLSALRWIHKDRRQVESVNHDTLLDMHMMAVLSLDLSYRTL</sequence>
<organism evidence="2 3">
    <name type="scientific">Hibiscus sabdariffa</name>
    <name type="common">roselle</name>
    <dbReference type="NCBI Taxonomy" id="183260"/>
    <lineage>
        <taxon>Eukaryota</taxon>
        <taxon>Viridiplantae</taxon>
        <taxon>Streptophyta</taxon>
        <taxon>Embryophyta</taxon>
        <taxon>Tracheophyta</taxon>
        <taxon>Spermatophyta</taxon>
        <taxon>Magnoliopsida</taxon>
        <taxon>eudicotyledons</taxon>
        <taxon>Gunneridae</taxon>
        <taxon>Pentapetalae</taxon>
        <taxon>rosids</taxon>
        <taxon>malvids</taxon>
        <taxon>Malvales</taxon>
        <taxon>Malvaceae</taxon>
        <taxon>Malvoideae</taxon>
        <taxon>Hibiscus</taxon>
    </lineage>
</organism>
<keyword evidence="3" id="KW-1185">Reference proteome</keyword>
<reference evidence="2 3" key="1">
    <citation type="journal article" date="2024" name="G3 (Bethesda)">
        <title>Genome assembly of Hibiscus sabdariffa L. provides insights into metabolisms of medicinal natural products.</title>
        <authorList>
            <person name="Kim T."/>
        </authorList>
    </citation>
    <scope>NUCLEOTIDE SEQUENCE [LARGE SCALE GENOMIC DNA]</scope>
    <source>
        <strain evidence="2">TK-2024</strain>
        <tissue evidence="2">Old leaves</tissue>
    </source>
</reference>
<feature type="transmembrane region" description="Helical" evidence="1">
    <location>
        <begin position="24"/>
        <end position="46"/>
    </location>
</feature>
<protein>
    <recommendedName>
        <fullName evidence="4">Alkaline phytoceramidase</fullName>
    </recommendedName>
</protein>
<dbReference type="EMBL" id="JBBPBN010000136">
    <property type="protein sequence ID" value="KAK8976124.1"/>
    <property type="molecule type" value="Genomic_DNA"/>
</dbReference>
<gene>
    <name evidence="2" type="ORF">V6N11_007618</name>
</gene>
<dbReference type="PANTHER" id="PTHR34368:SF2">
    <property type="entry name" value="ALKALINE PHYTOCERAMIDASE (APHC)"/>
    <property type="match status" value="1"/>
</dbReference>
<keyword evidence="1" id="KW-1133">Transmembrane helix</keyword>
<feature type="transmembrane region" description="Helical" evidence="1">
    <location>
        <begin position="126"/>
        <end position="147"/>
    </location>
</feature>
<evidence type="ECO:0000313" key="2">
    <source>
        <dbReference type="EMBL" id="KAK8976124.1"/>
    </source>
</evidence>
<evidence type="ECO:0008006" key="4">
    <source>
        <dbReference type="Google" id="ProtNLM"/>
    </source>
</evidence>
<feature type="transmembrane region" description="Helical" evidence="1">
    <location>
        <begin position="185"/>
        <end position="202"/>
    </location>
</feature>